<feature type="domain" description="Mur ligase N-terminal catalytic" evidence="11">
    <location>
        <begin position="32"/>
        <end position="72"/>
    </location>
</feature>
<dbReference type="Pfam" id="PF01225">
    <property type="entry name" value="Mur_ligase"/>
    <property type="match status" value="1"/>
</dbReference>
<reference evidence="14" key="1">
    <citation type="submission" date="2020-05" db="EMBL/GenBank/DDBJ databases">
        <authorList>
            <person name="Chiriac C."/>
            <person name="Salcher M."/>
            <person name="Ghai R."/>
            <person name="Kavagutti S V."/>
        </authorList>
    </citation>
    <scope>NUCLEOTIDE SEQUENCE</scope>
</reference>
<gene>
    <name evidence="14" type="ORF">UFOPK3482_00230</name>
</gene>
<evidence type="ECO:0000256" key="3">
    <source>
        <dbReference type="ARBA" id="ARBA00022618"/>
    </source>
</evidence>
<accession>A0A6J7EMT0</accession>
<keyword evidence="5" id="KW-0067">ATP-binding</keyword>
<keyword evidence="6" id="KW-0133">Cell shape</keyword>
<dbReference type="InterPro" id="IPR000713">
    <property type="entry name" value="Mur_ligase_N"/>
</dbReference>
<dbReference type="AlphaFoldDB" id="A0A6J7EMT0"/>
<dbReference type="GO" id="GO:0009252">
    <property type="term" value="P:peptidoglycan biosynthetic process"/>
    <property type="evidence" value="ECO:0007669"/>
    <property type="project" value="UniProtKB-KW"/>
</dbReference>
<keyword evidence="4" id="KW-0547">Nucleotide-binding</keyword>
<evidence type="ECO:0000256" key="9">
    <source>
        <dbReference type="ARBA" id="ARBA00023316"/>
    </source>
</evidence>
<evidence type="ECO:0000256" key="1">
    <source>
        <dbReference type="ARBA" id="ARBA00022490"/>
    </source>
</evidence>
<dbReference type="InterPro" id="IPR013221">
    <property type="entry name" value="Mur_ligase_cen"/>
</dbReference>
<keyword evidence="3" id="KW-0132">Cell division</keyword>
<dbReference type="GO" id="GO:0008360">
    <property type="term" value="P:regulation of cell shape"/>
    <property type="evidence" value="ECO:0007669"/>
    <property type="project" value="UniProtKB-KW"/>
</dbReference>
<dbReference type="GO" id="GO:0051301">
    <property type="term" value="P:cell division"/>
    <property type="evidence" value="ECO:0007669"/>
    <property type="project" value="UniProtKB-KW"/>
</dbReference>
<dbReference type="InterPro" id="IPR036565">
    <property type="entry name" value="Mur-like_cat_sf"/>
</dbReference>
<organism evidence="14">
    <name type="scientific">freshwater metagenome</name>
    <dbReference type="NCBI Taxonomy" id="449393"/>
    <lineage>
        <taxon>unclassified sequences</taxon>
        <taxon>metagenomes</taxon>
        <taxon>ecological metagenomes</taxon>
    </lineage>
</organism>
<dbReference type="SUPFAM" id="SSF53623">
    <property type="entry name" value="MurD-like peptide ligases, catalytic domain"/>
    <property type="match status" value="1"/>
</dbReference>
<evidence type="ECO:0000259" key="11">
    <source>
        <dbReference type="Pfam" id="PF01225"/>
    </source>
</evidence>
<evidence type="ECO:0000256" key="2">
    <source>
        <dbReference type="ARBA" id="ARBA00022598"/>
    </source>
</evidence>
<dbReference type="GO" id="GO:0071555">
    <property type="term" value="P:cell wall organization"/>
    <property type="evidence" value="ECO:0007669"/>
    <property type="project" value="UniProtKB-KW"/>
</dbReference>
<dbReference type="PANTHER" id="PTHR43024:SF1">
    <property type="entry name" value="UDP-N-ACETYLMURAMOYL-TRIPEPTIDE--D-ALANYL-D-ALANINE LIGASE"/>
    <property type="match status" value="1"/>
</dbReference>
<evidence type="ECO:0000259" key="13">
    <source>
        <dbReference type="Pfam" id="PF08245"/>
    </source>
</evidence>
<dbReference type="InterPro" id="IPR035911">
    <property type="entry name" value="MurE/MurF_N"/>
</dbReference>
<evidence type="ECO:0000259" key="12">
    <source>
        <dbReference type="Pfam" id="PF02875"/>
    </source>
</evidence>
<dbReference type="InterPro" id="IPR005863">
    <property type="entry name" value="UDP-N-AcMur_synth"/>
</dbReference>
<dbReference type="Gene3D" id="3.40.1390.10">
    <property type="entry name" value="MurE/MurF, N-terminal domain"/>
    <property type="match status" value="1"/>
</dbReference>
<evidence type="ECO:0000313" key="14">
    <source>
        <dbReference type="EMBL" id="CAB4882535.1"/>
    </source>
</evidence>
<dbReference type="Pfam" id="PF02875">
    <property type="entry name" value="Mur_ligase_C"/>
    <property type="match status" value="1"/>
</dbReference>
<dbReference type="SUPFAM" id="SSF53244">
    <property type="entry name" value="MurD-like peptide ligases, peptide-binding domain"/>
    <property type="match status" value="1"/>
</dbReference>
<keyword evidence="2" id="KW-0436">Ligase</keyword>
<dbReference type="EMBL" id="CAFBLZ010000010">
    <property type="protein sequence ID" value="CAB4882535.1"/>
    <property type="molecule type" value="Genomic_DNA"/>
</dbReference>
<dbReference type="Pfam" id="PF08245">
    <property type="entry name" value="Mur_ligase_M"/>
    <property type="match status" value="1"/>
</dbReference>
<dbReference type="NCBIfam" id="TIGR01143">
    <property type="entry name" value="murF"/>
    <property type="match status" value="1"/>
</dbReference>
<dbReference type="Gene3D" id="3.90.190.20">
    <property type="entry name" value="Mur ligase, C-terminal domain"/>
    <property type="match status" value="1"/>
</dbReference>
<evidence type="ECO:0000256" key="7">
    <source>
        <dbReference type="ARBA" id="ARBA00022984"/>
    </source>
</evidence>
<dbReference type="HAMAP" id="MF_02019">
    <property type="entry name" value="MurF"/>
    <property type="match status" value="1"/>
</dbReference>
<evidence type="ECO:0000256" key="4">
    <source>
        <dbReference type="ARBA" id="ARBA00022741"/>
    </source>
</evidence>
<dbReference type="GO" id="GO:0047480">
    <property type="term" value="F:UDP-N-acetylmuramoyl-tripeptide-D-alanyl-D-alanine ligase activity"/>
    <property type="evidence" value="ECO:0007669"/>
    <property type="project" value="InterPro"/>
</dbReference>
<dbReference type="InterPro" id="IPR051046">
    <property type="entry name" value="MurCDEF_CellWall_CoF430Synth"/>
</dbReference>
<proteinExistence type="inferred from homology"/>
<evidence type="ECO:0000256" key="5">
    <source>
        <dbReference type="ARBA" id="ARBA00022840"/>
    </source>
</evidence>
<protein>
    <recommendedName>
        <fullName evidence="10">UDP-MurNAc-pentapeptide synthetase</fullName>
    </recommendedName>
</protein>
<dbReference type="Gene3D" id="3.40.1190.10">
    <property type="entry name" value="Mur-like, catalytic domain"/>
    <property type="match status" value="1"/>
</dbReference>
<dbReference type="GO" id="GO:0005524">
    <property type="term" value="F:ATP binding"/>
    <property type="evidence" value="ECO:0007669"/>
    <property type="project" value="UniProtKB-KW"/>
</dbReference>
<name>A0A6J7EMT0_9ZZZZ</name>
<feature type="domain" description="Mur ligase C-terminal" evidence="12">
    <location>
        <begin position="315"/>
        <end position="437"/>
    </location>
</feature>
<keyword evidence="9" id="KW-0961">Cell wall biogenesis/degradation</keyword>
<evidence type="ECO:0000256" key="10">
    <source>
        <dbReference type="ARBA" id="ARBA00031461"/>
    </source>
</evidence>
<keyword evidence="7" id="KW-0573">Peptidoglycan synthesis</keyword>
<evidence type="ECO:0000256" key="6">
    <source>
        <dbReference type="ARBA" id="ARBA00022960"/>
    </source>
</evidence>
<dbReference type="PANTHER" id="PTHR43024">
    <property type="entry name" value="UDP-N-ACETYLMURAMOYL-TRIPEPTIDE--D-ALANYL-D-ALANINE LIGASE"/>
    <property type="match status" value="1"/>
</dbReference>
<keyword evidence="1" id="KW-0963">Cytoplasm</keyword>
<keyword evidence="8" id="KW-0131">Cell cycle</keyword>
<feature type="domain" description="Mur ligase central" evidence="13">
    <location>
        <begin position="105"/>
        <end position="291"/>
    </location>
</feature>
<dbReference type="InterPro" id="IPR036615">
    <property type="entry name" value="Mur_ligase_C_dom_sf"/>
</dbReference>
<evidence type="ECO:0000256" key="8">
    <source>
        <dbReference type="ARBA" id="ARBA00023306"/>
    </source>
</evidence>
<dbReference type="SUPFAM" id="SSF63418">
    <property type="entry name" value="MurE/MurF N-terminal domain"/>
    <property type="match status" value="1"/>
</dbReference>
<dbReference type="InterPro" id="IPR004101">
    <property type="entry name" value="Mur_ligase_C"/>
</dbReference>
<sequence length="464" mass="49270">MIAMKASEIAEVVGGTLIGSDIEVSAPAFLSSKNCEPGSIFLAIKGENVDGHDFIDDAFENGAVLALVTTSSVQRCVIVDDVTVAIGKLANHVRRSLKSLHVIGITGSQGKTTTKELLASILSTRGATISPQGNLNNELGVPITLLQCDTTTQYCVIEMGARHKGDIAALAAIAEPHIGVVLRVAAAHIGEFGSIENIAQAKGELIESLGSDGVAILGQYDSFTPAMSSRHSGKVITFGENSKSDIRATDIELREGKAHFDLVTPEGRSTAALRLFGLHQIANALAAASVAHVLGFTADQIAGALSTSEVSARWRMEVHELDDLVLINDAYNASPDSMAAALTILAHLTQERGGESWAFLGKMRELGESSEREHQEIGTLASKLGIDHLVAIDSPEYGEALVPDSLMAVHSSSSKEEALEIARFISRGDVVLCKASRSERLEVLAADIEKMWEIKIKAEEESSR</sequence>